<dbReference type="Pfam" id="PF00168">
    <property type="entry name" value="C2"/>
    <property type="match status" value="1"/>
</dbReference>
<reference evidence="2 3" key="1">
    <citation type="journal article" date="2017" name="Mol. Ecol.">
        <title>Comparative and population genomic landscape of Phellinus noxius: A hypervariable fungus causing root rot in trees.</title>
        <authorList>
            <person name="Chung C.L."/>
            <person name="Lee T.J."/>
            <person name="Akiba M."/>
            <person name="Lee H.H."/>
            <person name="Kuo T.H."/>
            <person name="Liu D."/>
            <person name="Ke H.M."/>
            <person name="Yokoi T."/>
            <person name="Roa M.B."/>
            <person name="Lu M.J."/>
            <person name="Chang Y.Y."/>
            <person name="Ann P.J."/>
            <person name="Tsai J.N."/>
            <person name="Chen C.Y."/>
            <person name="Tzean S.S."/>
            <person name="Ota Y."/>
            <person name="Hattori T."/>
            <person name="Sahashi N."/>
            <person name="Liou R.F."/>
            <person name="Kikuchi T."/>
            <person name="Tsai I.J."/>
        </authorList>
    </citation>
    <scope>NUCLEOTIDE SEQUENCE [LARGE SCALE GENOMIC DNA]</scope>
    <source>
        <strain evidence="2 3">FFPRI411160</strain>
    </source>
</reference>
<dbReference type="InterPro" id="IPR035892">
    <property type="entry name" value="C2_domain_sf"/>
</dbReference>
<dbReference type="InParanoid" id="A0A286UEH2"/>
<organism evidence="2 3">
    <name type="scientific">Pyrrhoderma noxium</name>
    <dbReference type="NCBI Taxonomy" id="2282107"/>
    <lineage>
        <taxon>Eukaryota</taxon>
        <taxon>Fungi</taxon>
        <taxon>Dikarya</taxon>
        <taxon>Basidiomycota</taxon>
        <taxon>Agaricomycotina</taxon>
        <taxon>Agaricomycetes</taxon>
        <taxon>Hymenochaetales</taxon>
        <taxon>Hymenochaetaceae</taxon>
        <taxon>Pyrrhoderma</taxon>
    </lineage>
</organism>
<dbReference type="CDD" id="cd00030">
    <property type="entry name" value="C2"/>
    <property type="match status" value="1"/>
</dbReference>
<evidence type="ECO:0000259" key="1">
    <source>
        <dbReference type="Pfam" id="PF00168"/>
    </source>
</evidence>
<feature type="domain" description="C2" evidence="1">
    <location>
        <begin position="38"/>
        <end position="113"/>
    </location>
</feature>
<dbReference type="AlphaFoldDB" id="A0A286UEH2"/>
<dbReference type="SUPFAM" id="SSF49562">
    <property type="entry name" value="C2 domain (Calcium/lipid-binding domain, CaLB)"/>
    <property type="match status" value="1"/>
</dbReference>
<accession>A0A286UEH2</accession>
<name>A0A286UEH2_9AGAM</name>
<gene>
    <name evidence="2" type="ORF">PNOK_0639000</name>
</gene>
<dbReference type="InterPro" id="IPR000008">
    <property type="entry name" value="C2_dom"/>
</dbReference>
<sequence>MTSSKSMYYSIQVLKCDANNLWKERWISKILQLVSIKRKQPSWLVELSIGSISQKTNVINNTSPTWNQSFPLLSSKSSETLSIMIHRDRSTSKSVAIGYGEITLNELLDGDGGKEVSIPLRPSSNPKKKPLGSLLVCFRISNACYLLELSFNKLMA</sequence>
<protein>
    <recommendedName>
        <fullName evidence="1">C2 domain-containing protein</fullName>
    </recommendedName>
</protein>
<dbReference type="Proteomes" id="UP000217199">
    <property type="component" value="Unassembled WGS sequence"/>
</dbReference>
<evidence type="ECO:0000313" key="2">
    <source>
        <dbReference type="EMBL" id="PAV17904.1"/>
    </source>
</evidence>
<dbReference type="Gene3D" id="2.60.40.150">
    <property type="entry name" value="C2 domain"/>
    <property type="match status" value="1"/>
</dbReference>
<proteinExistence type="predicted"/>
<keyword evidence="3" id="KW-1185">Reference proteome</keyword>
<evidence type="ECO:0000313" key="3">
    <source>
        <dbReference type="Proteomes" id="UP000217199"/>
    </source>
</evidence>
<comment type="caution">
    <text evidence="2">The sequence shown here is derived from an EMBL/GenBank/DDBJ whole genome shotgun (WGS) entry which is preliminary data.</text>
</comment>
<dbReference type="EMBL" id="NBII01000006">
    <property type="protein sequence ID" value="PAV17904.1"/>
    <property type="molecule type" value="Genomic_DNA"/>
</dbReference>